<dbReference type="InterPro" id="IPR012292">
    <property type="entry name" value="Globin/Proto"/>
</dbReference>
<sequence length="238" mass="27669">MSSSNNPPTEMVITTEPQKQQNGAYIFDHNPQAKLLFIKIHRHGDEWRQSADFRTQALKFVQTISYAAKNLYHMEDCLQMRLFEIGENHHHDLIATALIAKGAKTKEIEYKLNKMNHEKAYKILSDYGKHCKQKINDIEKEVKEGVGRMFLEKAVPYSSLPKNETKCAYCQKELKDEEYVMEVKCKHILHPDCIKKVTSSNDRTTKYYCPKCQDLLIDVSEDSDYKKLSMRMTKAGLL</sequence>
<dbReference type="SMART" id="SM00184">
    <property type="entry name" value="RING"/>
    <property type="match status" value="1"/>
</dbReference>
<dbReference type="SUPFAM" id="SSF46458">
    <property type="entry name" value="Globin-like"/>
    <property type="match status" value="1"/>
</dbReference>
<name>A0A915LIB4_MELJA</name>
<evidence type="ECO:0000256" key="1">
    <source>
        <dbReference type="ARBA" id="ARBA00022771"/>
    </source>
</evidence>
<dbReference type="AlphaFoldDB" id="A0A915LIB4"/>
<dbReference type="WBParaSite" id="scaffold12557_cov180.g16385">
    <property type="protein sequence ID" value="scaffold12557_cov180.g16385"/>
    <property type="gene ID" value="scaffold12557_cov180.g16385"/>
</dbReference>
<keyword evidence="2" id="KW-0862">Zinc</keyword>
<proteinExistence type="inferred from homology"/>
<keyword evidence="4" id="KW-0479">Metal-binding</keyword>
<dbReference type="GO" id="GO:0019825">
    <property type="term" value="F:oxygen binding"/>
    <property type="evidence" value="ECO:0007669"/>
    <property type="project" value="InterPro"/>
</dbReference>
<dbReference type="Gene3D" id="3.30.40.10">
    <property type="entry name" value="Zinc/RING finger domain, C3HC4 (zinc finger)"/>
    <property type="match status" value="1"/>
</dbReference>
<keyword evidence="6" id="KW-1185">Reference proteome</keyword>
<dbReference type="Pfam" id="PF00042">
    <property type="entry name" value="Globin"/>
    <property type="match status" value="1"/>
</dbReference>
<dbReference type="GO" id="GO:0005344">
    <property type="term" value="F:oxygen carrier activity"/>
    <property type="evidence" value="ECO:0007669"/>
    <property type="project" value="UniProtKB-KW"/>
</dbReference>
<keyword evidence="1 3" id="KW-0863">Zinc-finger</keyword>
<dbReference type="InterPro" id="IPR009050">
    <property type="entry name" value="Globin-like_sf"/>
</dbReference>
<dbReference type="InterPro" id="IPR000971">
    <property type="entry name" value="Globin"/>
</dbReference>
<dbReference type="Gene3D" id="1.10.490.10">
    <property type="entry name" value="Globins"/>
    <property type="match status" value="1"/>
</dbReference>
<evidence type="ECO:0000313" key="7">
    <source>
        <dbReference type="WBParaSite" id="scaffold12557_cov180.g16385"/>
    </source>
</evidence>
<keyword evidence="4" id="KW-0813">Transport</keyword>
<evidence type="ECO:0000256" key="2">
    <source>
        <dbReference type="ARBA" id="ARBA00022833"/>
    </source>
</evidence>
<keyword evidence="4" id="KW-0408">Iron</keyword>
<accession>A0A915LIB4</accession>
<dbReference type="Proteomes" id="UP000887561">
    <property type="component" value="Unplaced"/>
</dbReference>
<comment type="similarity">
    <text evidence="4">Belongs to the globin family.</text>
</comment>
<dbReference type="PROSITE" id="PS50089">
    <property type="entry name" value="ZF_RING_2"/>
    <property type="match status" value="1"/>
</dbReference>
<dbReference type="Pfam" id="PF13639">
    <property type="entry name" value="zf-RING_2"/>
    <property type="match status" value="1"/>
</dbReference>
<keyword evidence="4" id="KW-0349">Heme</keyword>
<organism evidence="6 7">
    <name type="scientific">Meloidogyne javanica</name>
    <name type="common">Root-knot nematode worm</name>
    <dbReference type="NCBI Taxonomy" id="6303"/>
    <lineage>
        <taxon>Eukaryota</taxon>
        <taxon>Metazoa</taxon>
        <taxon>Ecdysozoa</taxon>
        <taxon>Nematoda</taxon>
        <taxon>Chromadorea</taxon>
        <taxon>Rhabditida</taxon>
        <taxon>Tylenchina</taxon>
        <taxon>Tylenchomorpha</taxon>
        <taxon>Tylenchoidea</taxon>
        <taxon>Meloidogynidae</taxon>
        <taxon>Meloidogyninae</taxon>
        <taxon>Meloidogyne</taxon>
        <taxon>Meloidogyne incognita group</taxon>
    </lineage>
</organism>
<dbReference type="SUPFAM" id="SSF57850">
    <property type="entry name" value="RING/U-box"/>
    <property type="match status" value="1"/>
</dbReference>
<evidence type="ECO:0000259" key="5">
    <source>
        <dbReference type="PROSITE" id="PS50089"/>
    </source>
</evidence>
<keyword evidence="4" id="KW-0561">Oxygen transport</keyword>
<evidence type="ECO:0000313" key="6">
    <source>
        <dbReference type="Proteomes" id="UP000887561"/>
    </source>
</evidence>
<feature type="domain" description="RING-type" evidence="5">
    <location>
        <begin position="167"/>
        <end position="213"/>
    </location>
</feature>
<evidence type="ECO:0000256" key="4">
    <source>
        <dbReference type="RuleBase" id="RU000356"/>
    </source>
</evidence>
<dbReference type="GO" id="GO:0008270">
    <property type="term" value="F:zinc ion binding"/>
    <property type="evidence" value="ECO:0007669"/>
    <property type="project" value="UniProtKB-KW"/>
</dbReference>
<reference evidence="7" key="1">
    <citation type="submission" date="2022-11" db="UniProtKB">
        <authorList>
            <consortium name="WormBaseParasite"/>
        </authorList>
    </citation>
    <scope>IDENTIFICATION</scope>
</reference>
<evidence type="ECO:0000256" key="3">
    <source>
        <dbReference type="PROSITE-ProRule" id="PRU00175"/>
    </source>
</evidence>
<dbReference type="InterPro" id="IPR013083">
    <property type="entry name" value="Znf_RING/FYVE/PHD"/>
</dbReference>
<dbReference type="GO" id="GO:0020037">
    <property type="term" value="F:heme binding"/>
    <property type="evidence" value="ECO:0007669"/>
    <property type="project" value="InterPro"/>
</dbReference>
<protein>
    <submittedName>
        <fullName evidence="7">RING-type domain-containing protein</fullName>
    </submittedName>
</protein>
<dbReference type="InterPro" id="IPR001841">
    <property type="entry name" value="Znf_RING"/>
</dbReference>